<dbReference type="InterPro" id="IPR004843">
    <property type="entry name" value="Calcineurin-like_PHP"/>
</dbReference>
<dbReference type="AlphaFoldDB" id="A0A5E6S9N1"/>
<sequence>MPFQPVSWEAKGSPMKILIYSDLHNEFDCFAPPDINVDLVVLAGDIDLLHRGVKWANDAFTSDVIYCSGNHEFYKGHLTRTREKMEAAAASHVHVLDNQVWTSDGVRFLVATAWTDFSGTGDVMAASSACVRELNDFRMIRTGSEYRRIRPADLIEKNRTTYEFLCEQLAIPYAGKTVVITHHCPIPEASGSEHSGHLSAGYFNSWHQLVDQADVWIFGHTHHSLDQFFGQCRLISNPRGYPSEETGFDPSKILEI</sequence>
<name>A0A5E6S9N1_PSEFL</name>
<dbReference type="Pfam" id="PF00149">
    <property type="entry name" value="Metallophos"/>
    <property type="match status" value="1"/>
</dbReference>
<dbReference type="EMBL" id="CABVHF010000005">
    <property type="protein sequence ID" value="VVM76912.1"/>
    <property type="molecule type" value="Genomic_DNA"/>
</dbReference>
<dbReference type="PANTHER" id="PTHR37844">
    <property type="entry name" value="SER/THR PROTEIN PHOSPHATASE SUPERFAMILY (AFU_ORTHOLOGUE AFUA_1G14840)"/>
    <property type="match status" value="1"/>
</dbReference>
<dbReference type="Gene3D" id="3.60.21.10">
    <property type="match status" value="2"/>
</dbReference>
<evidence type="ECO:0000259" key="1">
    <source>
        <dbReference type="Pfam" id="PF00149"/>
    </source>
</evidence>
<feature type="domain" description="Calcineurin-like phosphoesterase" evidence="1">
    <location>
        <begin position="15"/>
        <end position="223"/>
    </location>
</feature>
<dbReference type="InterPro" id="IPR029052">
    <property type="entry name" value="Metallo-depent_PP-like"/>
</dbReference>
<organism evidence="2 3">
    <name type="scientific">Pseudomonas fluorescens</name>
    <dbReference type="NCBI Taxonomy" id="294"/>
    <lineage>
        <taxon>Bacteria</taxon>
        <taxon>Pseudomonadati</taxon>
        <taxon>Pseudomonadota</taxon>
        <taxon>Gammaproteobacteria</taxon>
        <taxon>Pseudomonadales</taxon>
        <taxon>Pseudomonadaceae</taxon>
        <taxon>Pseudomonas</taxon>
    </lineage>
</organism>
<dbReference type="Proteomes" id="UP000399692">
    <property type="component" value="Unassembled WGS sequence"/>
</dbReference>
<dbReference type="SUPFAM" id="SSF56300">
    <property type="entry name" value="Metallo-dependent phosphatases"/>
    <property type="match status" value="1"/>
</dbReference>
<dbReference type="PANTHER" id="PTHR37844:SF2">
    <property type="entry name" value="SER_THR PROTEIN PHOSPHATASE SUPERFAMILY (AFU_ORTHOLOGUE AFUA_1G14840)"/>
    <property type="match status" value="1"/>
</dbReference>
<dbReference type="GO" id="GO:0016787">
    <property type="term" value="F:hydrolase activity"/>
    <property type="evidence" value="ECO:0007669"/>
    <property type="project" value="InterPro"/>
</dbReference>
<reference evidence="2 3" key="1">
    <citation type="submission" date="2019-09" db="EMBL/GenBank/DDBJ databases">
        <authorList>
            <person name="Chandra G."/>
            <person name="Truman W A."/>
        </authorList>
    </citation>
    <scope>NUCLEOTIDE SEQUENCE [LARGE SCALE GENOMIC DNA]</scope>
    <source>
        <strain evidence="2">PS631</strain>
    </source>
</reference>
<accession>A0A5E6S9N1</accession>
<gene>
    <name evidence="2" type="ORF">PS631_02117</name>
</gene>
<proteinExistence type="predicted"/>
<evidence type="ECO:0000313" key="2">
    <source>
        <dbReference type="EMBL" id="VVM76912.1"/>
    </source>
</evidence>
<protein>
    <recommendedName>
        <fullName evidence="1">Calcineurin-like phosphoesterase domain-containing protein</fullName>
    </recommendedName>
</protein>
<evidence type="ECO:0000313" key="3">
    <source>
        <dbReference type="Proteomes" id="UP000399692"/>
    </source>
</evidence>